<dbReference type="CDD" id="cd06261">
    <property type="entry name" value="TM_PBP2"/>
    <property type="match status" value="1"/>
</dbReference>
<gene>
    <name evidence="9" type="ORF">IZ6_12540</name>
</gene>
<dbReference type="GO" id="GO:0005886">
    <property type="term" value="C:plasma membrane"/>
    <property type="evidence" value="ECO:0007669"/>
    <property type="project" value="UniProtKB-SubCell"/>
</dbReference>
<evidence type="ECO:0000256" key="1">
    <source>
        <dbReference type="ARBA" id="ARBA00004651"/>
    </source>
</evidence>
<protein>
    <submittedName>
        <fullName evidence="9">ABC transporter permease</fullName>
    </submittedName>
</protein>
<feature type="transmembrane region" description="Helical" evidence="7">
    <location>
        <begin position="239"/>
        <end position="265"/>
    </location>
</feature>
<comment type="similarity">
    <text evidence="7">Belongs to the binding-protein-dependent transport system permease family.</text>
</comment>
<feature type="transmembrane region" description="Helical" evidence="7">
    <location>
        <begin position="143"/>
        <end position="162"/>
    </location>
</feature>
<evidence type="ECO:0000256" key="4">
    <source>
        <dbReference type="ARBA" id="ARBA00022692"/>
    </source>
</evidence>
<dbReference type="AlphaFoldDB" id="A0A6S6QNI5"/>
<evidence type="ECO:0000256" key="6">
    <source>
        <dbReference type="ARBA" id="ARBA00023136"/>
    </source>
</evidence>
<keyword evidence="3" id="KW-1003">Cell membrane</keyword>
<dbReference type="InterPro" id="IPR000515">
    <property type="entry name" value="MetI-like"/>
</dbReference>
<evidence type="ECO:0000256" key="3">
    <source>
        <dbReference type="ARBA" id="ARBA00022475"/>
    </source>
</evidence>
<proteinExistence type="inferred from homology"/>
<feature type="transmembrane region" description="Helical" evidence="7">
    <location>
        <begin position="116"/>
        <end position="137"/>
    </location>
</feature>
<name>A0A6S6QNI5_9HYPH</name>
<accession>A0A6S6QNI5</accession>
<keyword evidence="2 7" id="KW-0813">Transport</keyword>
<dbReference type="PROSITE" id="PS50928">
    <property type="entry name" value="ABC_TM1"/>
    <property type="match status" value="1"/>
</dbReference>
<evidence type="ECO:0000313" key="9">
    <source>
        <dbReference type="EMBL" id="BCJ90519.1"/>
    </source>
</evidence>
<organism evidence="9 10">
    <name type="scientific">Terrihabitans soli</name>
    <dbReference type="NCBI Taxonomy" id="708113"/>
    <lineage>
        <taxon>Bacteria</taxon>
        <taxon>Pseudomonadati</taxon>
        <taxon>Pseudomonadota</taxon>
        <taxon>Alphaproteobacteria</taxon>
        <taxon>Hyphomicrobiales</taxon>
        <taxon>Terrihabitans</taxon>
    </lineage>
</organism>
<dbReference type="SUPFAM" id="SSF161098">
    <property type="entry name" value="MetI-like"/>
    <property type="match status" value="1"/>
</dbReference>
<evidence type="ECO:0000259" key="8">
    <source>
        <dbReference type="PROSITE" id="PS50928"/>
    </source>
</evidence>
<evidence type="ECO:0000256" key="2">
    <source>
        <dbReference type="ARBA" id="ARBA00022448"/>
    </source>
</evidence>
<dbReference type="Pfam" id="PF00528">
    <property type="entry name" value="BPD_transp_1"/>
    <property type="match status" value="1"/>
</dbReference>
<dbReference type="PANTHER" id="PTHR30151">
    <property type="entry name" value="ALKANE SULFONATE ABC TRANSPORTER-RELATED, MEMBRANE SUBUNIT"/>
    <property type="match status" value="1"/>
</dbReference>
<dbReference type="Proteomes" id="UP000515317">
    <property type="component" value="Chromosome"/>
</dbReference>
<reference evidence="9 10" key="1">
    <citation type="submission" date="2020-08" db="EMBL/GenBank/DDBJ databases">
        <title>Genome sequence of Rhizobiales bacterium strain IZ6.</title>
        <authorList>
            <person name="Nakai R."/>
            <person name="Naganuma T."/>
        </authorList>
    </citation>
    <scope>NUCLEOTIDE SEQUENCE [LARGE SCALE GENOMIC DNA]</scope>
    <source>
        <strain evidence="9 10">IZ6</strain>
    </source>
</reference>
<feature type="transmembrane region" description="Helical" evidence="7">
    <location>
        <begin position="195"/>
        <end position="219"/>
    </location>
</feature>
<dbReference type="InterPro" id="IPR035906">
    <property type="entry name" value="MetI-like_sf"/>
</dbReference>
<sequence length="273" mass="28662">MSAHTSVAADAAAVPAAASAGRRGGSMILWRLASVILFCLAWEVAGRIPINVAFPPFSDVVLAFGRMVADGSLPAAFLNTLQPLVIGVTLAVVIGVVTGVAMGLREELEWAGVPVFVVMQAAPMAALIPLITFIYGIGLTAKVLSVVILALPVIALNGYKAVRNVSPSLRAMCRSFLGSSRQEIFKVVLPDASPMIFAGLRLGVSAGFVGVILAELLITPTGIGDLITYHRSIANYAEMYAAIATIILFAAVTVGLLETIEIALFRPDKKEHH</sequence>
<keyword evidence="5 7" id="KW-1133">Transmembrane helix</keyword>
<keyword evidence="6 7" id="KW-0472">Membrane</keyword>
<feature type="domain" description="ABC transmembrane type-1" evidence="8">
    <location>
        <begin position="77"/>
        <end position="258"/>
    </location>
</feature>
<dbReference type="PANTHER" id="PTHR30151:SF0">
    <property type="entry name" value="ABC TRANSPORTER PERMEASE PROTEIN MJ0413-RELATED"/>
    <property type="match status" value="1"/>
</dbReference>
<keyword evidence="4 7" id="KW-0812">Transmembrane</keyword>
<evidence type="ECO:0000256" key="7">
    <source>
        <dbReference type="RuleBase" id="RU363032"/>
    </source>
</evidence>
<comment type="subcellular location">
    <subcellularLocation>
        <location evidence="1 7">Cell membrane</location>
        <topology evidence="1 7">Multi-pass membrane protein</topology>
    </subcellularLocation>
</comment>
<dbReference type="GO" id="GO:0055085">
    <property type="term" value="P:transmembrane transport"/>
    <property type="evidence" value="ECO:0007669"/>
    <property type="project" value="InterPro"/>
</dbReference>
<feature type="transmembrane region" description="Helical" evidence="7">
    <location>
        <begin position="28"/>
        <end position="50"/>
    </location>
</feature>
<keyword evidence="10" id="KW-1185">Reference proteome</keyword>
<dbReference type="Gene3D" id="1.10.3720.10">
    <property type="entry name" value="MetI-like"/>
    <property type="match status" value="1"/>
</dbReference>
<dbReference type="KEGG" id="tso:IZ6_12540"/>
<evidence type="ECO:0000256" key="5">
    <source>
        <dbReference type="ARBA" id="ARBA00022989"/>
    </source>
</evidence>
<feature type="transmembrane region" description="Helical" evidence="7">
    <location>
        <begin position="84"/>
        <end position="104"/>
    </location>
</feature>
<dbReference type="RefSeq" id="WP_222877145.1">
    <property type="nucleotide sequence ID" value="NZ_AP023361.1"/>
</dbReference>
<evidence type="ECO:0000313" key="10">
    <source>
        <dbReference type="Proteomes" id="UP000515317"/>
    </source>
</evidence>
<dbReference type="EMBL" id="AP023361">
    <property type="protein sequence ID" value="BCJ90519.1"/>
    <property type="molecule type" value="Genomic_DNA"/>
</dbReference>